<protein>
    <submittedName>
        <fullName evidence="1">Uncharacterized protein</fullName>
    </submittedName>
</protein>
<dbReference type="Proteomes" id="UP000095751">
    <property type="component" value="Unassembled WGS sequence"/>
</dbReference>
<name>A0A1E7ET33_9STRA</name>
<evidence type="ECO:0000313" key="2">
    <source>
        <dbReference type="Proteomes" id="UP000095751"/>
    </source>
</evidence>
<gene>
    <name evidence="1" type="ORF">FRACYDRAFT_271671</name>
</gene>
<proteinExistence type="predicted"/>
<dbReference type="OrthoDB" id="10400775at2759"/>
<sequence>MTINNNDNTNAVTPHTKAFSCGTCHDKLCGYTLFDYDRRKCKPQRCDGCGKIECQRCLDAHLNKEENVDGYGTENYCENCQGDFEFGMGGC</sequence>
<keyword evidence="2" id="KW-1185">Reference proteome</keyword>
<reference evidence="1 2" key="1">
    <citation type="submission" date="2016-09" db="EMBL/GenBank/DDBJ databases">
        <title>Extensive genetic diversity and differential bi-allelic expression allows diatom success in the polar Southern Ocean.</title>
        <authorList>
            <consortium name="DOE Joint Genome Institute"/>
            <person name="Mock T."/>
            <person name="Otillar R.P."/>
            <person name="Strauss J."/>
            <person name="Dupont C."/>
            <person name="Frickenhaus S."/>
            <person name="Maumus F."/>
            <person name="Mcmullan M."/>
            <person name="Sanges R."/>
            <person name="Schmutz J."/>
            <person name="Toseland A."/>
            <person name="Valas R."/>
            <person name="Veluchamy A."/>
            <person name="Ward B.J."/>
            <person name="Allen A."/>
            <person name="Barry K."/>
            <person name="Falciatore A."/>
            <person name="Ferrante M."/>
            <person name="Fortunato A.E."/>
            <person name="Gloeckner G."/>
            <person name="Gruber A."/>
            <person name="Hipkin R."/>
            <person name="Janech M."/>
            <person name="Kroth P."/>
            <person name="Leese F."/>
            <person name="Lindquist E."/>
            <person name="Lyon B.R."/>
            <person name="Martin J."/>
            <person name="Mayer C."/>
            <person name="Parker M."/>
            <person name="Quesneville H."/>
            <person name="Raymond J."/>
            <person name="Uhlig C."/>
            <person name="Valentin K.U."/>
            <person name="Worden A.Z."/>
            <person name="Armbrust E.V."/>
            <person name="Bowler C."/>
            <person name="Green B."/>
            <person name="Moulton V."/>
            <person name="Van Oosterhout C."/>
            <person name="Grigoriev I."/>
        </authorList>
    </citation>
    <scope>NUCLEOTIDE SEQUENCE [LARGE SCALE GENOMIC DNA]</scope>
    <source>
        <strain evidence="1 2">CCMP1102</strain>
    </source>
</reference>
<accession>A0A1E7ET33</accession>
<dbReference type="AlphaFoldDB" id="A0A1E7ET33"/>
<dbReference type="EMBL" id="KV784379">
    <property type="protein sequence ID" value="OEU08723.1"/>
    <property type="molecule type" value="Genomic_DNA"/>
</dbReference>
<evidence type="ECO:0000313" key="1">
    <source>
        <dbReference type="EMBL" id="OEU08723.1"/>
    </source>
</evidence>
<organism evidence="1 2">
    <name type="scientific">Fragilariopsis cylindrus CCMP1102</name>
    <dbReference type="NCBI Taxonomy" id="635003"/>
    <lineage>
        <taxon>Eukaryota</taxon>
        <taxon>Sar</taxon>
        <taxon>Stramenopiles</taxon>
        <taxon>Ochrophyta</taxon>
        <taxon>Bacillariophyta</taxon>
        <taxon>Bacillariophyceae</taxon>
        <taxon>Bacillariophycidae</taxon>
        <taxon>Bacillariales</taxon>
        <taxon>Bacillariaceae</taxon>
        <taxon>Fragilariopsis</taxon>
    </lineage>
</organism>
<dbReference type="KEGG" id="fcy:FRACYDRAFT_271671"/>
<dbReference type="InParanoid" id="A0A1E7ET33"/>